<reference evidence="3 4" key="1">
    <citation type="submission" date="2013-08" db="EMBL/GenBank/DDBJ databases">
        <authorList>
            <person name="Huang J."/>
            <person name="Wang G."/>
        </authorList>
    </citation>
    <scope>NUCLEOTIDE SEQUENCE [LARGE SCALE GENOMIC DNA]</scope>
    <source>
        <strain evidence="3 4">JSM 072002</strain>
    </source>
</reference>
<dbReference type="PIRSF" id="PIRSF031509">
    <property type="entry name" value="Cell_wall_LiaF/YvqF"/>
    <property type="match status" value="1"/>
</dbReference>
<keyword evidence="1" id="KW-0472">Membrane</keyword>
<proteinExistence type="predicted"/>
<dbReference type="AlphaFoldDB" id="A0A0A5G158"/>
<feature type="transmembrane region" description="Helical" evidence="1">
    <location>
        <begin position="57"/>
        <end position="90"/>
    </location>
</feature>
<dbReference type="STRING" id="1385512.N784_02985"/>
<dbReference type="RefSeq" id="WP_036833940.1">
    <property type="nucleotide sequence ID" value="NZ_AVPG01000010.1"/>
</dbReference>
<keyword evidence="1" id="KW-0812">Transmembrane</keyword>
<feature type="transmembrane region" description="Helical" evidence="1">
    <location>
        <begin position="12"/>
        <end position="45"/>
    </location>
</feature>
<protein>
    <submittedName>
        <fullName evidence="3">Cell wall-active antibiotics response protein</fullName>
    </submittedName>
</protein>
<dbReference type="InterPro" id="IPR024425">
    <property type="entry name" value="LiaF-like_C"/>
</dbReference>
<keyword evidence="1" id="KW-1133">Transmembrane helix</keyword>
<evidence type="ECO:0000313" key="4">
    <source>
        <dbReference type="Proteomes" id="UP000030401"/>
    </source>
</evidence>
<dbReference type="InterPro" id="IPR016975">
    <property type="entry name" value="Cell_wall_LiaF"/>
</dbReference>
<dbReference type="NCBIfam" id="NF040535">
    <property type="entry name" value="LiaF_C_term"/>
    <property type="match status" value="1"/>
</dbReference>
<dbReference type="GO" id="GO:0016020">
    <property type="term" value="C:membrane"/>
    <property type="evidence" value="ECO:0007669"/>
    <property type="project" value="InterPro"/>
</dbReference>
<dbReference type="Proteomes" id="UP000030401">
    <property type="component" value="Unassembled WGS sequence"/>
</dbReference>
<dbReference type="Pfam" id="PF09922">
    <property type="entry name" value="LiaF-like_C"/>
    <property type="match status" value="1"/>
</dbReference>
<feature type="domain" description="Cell wall-active antibiotics response LiaF-like C-terminal" evidence="2">
    <location>
        <begin position="126"/>
        <end position="238"/>
    </location>
</feature>
<evidence type="ECO:0000313" key="3">
    <source>
        <dbReference type="EMBL" id="KGX86836.1"/>
    </source>
</evidence>
<dbReference type="OrthoDB" id="2351415at2"/>
<dbReference type="eggNOG" id="COG4758">
    <property type="taxonomic scope" value="Bacteria"/>
</dbReference>
<evidence type="ECO:0000256" key="1">
    <source>
        <dbReference type="SAM" id="Phobius"/>
    </source>
</evidence>
<evidence type="ECO:0000259" key="2">
    <source>
        <dbReference type="Pfam" id="PF09922"/>
    </source>
</evidence>
<name>A0A0A5G158_9BACI</name>
<dbReference type="InterPro" id="IPR047793">
    <property type="entry name" value="LiaF_C"/>
</dbReference>
<keyword evidence="4" id="KW-1185">Reference proteome</keyword>
<organism evidence="3 4">
    <name type="scientific">Pontibacillus litoralis JSM 072002</name>
    <dbReference type="NCBI Taxonomy" id="1385512"/>
    <lineage>
        <taxon>Bacteria</taxon>
        <taxon>Bacillati</taxon>
        <taxon>Bacillota</taxon>
        <taxon>Bacilli</taxon>
        <taxon>Bacillales</taxon>
        <taxon>Bacillaceae</taxon>
        <taxon>Pontibacillus</taxon>
    </lineage>
</organism>
<comment type="caution">
    <text evidence="3">The sequence shown here is derived from an EMBL/GenBank/DDBJ whole genome shotgun (WGS) entry which is preliminary data.</text>
</comment>
<accession>A0A0A5G158</accession>
<gene>
    <name evidence="3" type="ORF">N784_02985</name>
</gene>
<sequence length="241" mass="27590">MLNKLTTDTVNWIVIIGIVLLGFNFFLFEPELIFMFMFLGLLIYIGRKRNHTLIGKMCFWIGAVFLIFLISSMMVVQFAIGAALILFLRYYANTKKHPPKWEPSFYEGDSLEEPLLKTTPLLQHKFLGDQVTSEAGYKWHDVNIQGGFGDRILDLSNTVLPEDVFISIRHVVGNIEIYVPYEVEVSVHHSAMFGNVGLLGEVSRKITNQTIAYHTPLYYEKKPRIKIITSTISGDIEVKRL</sequence>
<dbReference type="EMBL" id="AVPG01000010">
    <property type="protein sequence ID" value="KGX86836.1"/>
    <property type="molecule type" value="Genomic_DNA"/>
</dbReference>